<proteinExistence type="predicted"/>
<protein>
    <submittedName>
        <fullName evidence="2">Peptidyl-prolyl cis-trans isomerase FKBP8-like</fullName>
    </submittedName>
</protein>
<dbReference type="Proteomes" id="UP000694846">
    <property type="component" value="Unplaced"/>
</dbReference>
<dbReference type="RefSeq" id="XP_025410311.1">
    <property type="nucleotide sequence ID" value="XM_025554526.1"/>
</dbReference>
<name>A0A8B8FIH8_9HEMI</name>
<dbReference type="InterPro" id="IPR011990">
    <property type="entry name" value="TPR-like_helical_dom_sf"/>
</dbReference>
<reference evidence="2" key="1">
    <citation type="submission" date="2025-08" db="UniProtKB">
        <authorList>
            <consortium name="RefSeq"/>
        </authorList>
    </citation>
    <scope>IDENTIFICATION</scope>
    <source>
        <tissue evidence="2">Whole body</tissue>
    </source>
</reference>
<dbReference type="PANTHER" id="PTHR46512">
    <property type="entry name" value="PEPTIDYLPROLYL ISOMERASE"/>
    <property type="match status" value="1"/>
</dbReference>
<dbReference type="InterPro" id="IPR050754">
    <property type="entry name" value="FKBP4/5/8-like"/>
</dbReference>
<gene>
    <name evidence="2" type="primary">LOC112683474</name>
</gene>
<dbReference type="OrthoDB" id="433738at2759"/>
<evidence type="ECO:0000313" key="2">
    <source>
        <dbReference type="RefSeq" id="XP_025410311.1"/>
    </source>
</evidence>
<dbReference type="AlphaFoldDB" id="A0A8B8FIH8"/>
<organism evidence="1 2">
    <name type="scientific">Sipha flava</name>
    <name type="common">yellow sugarcane aphid</name>
    <dbReference type="NCBI Taxonomy" id="143950"/>
    <lineage>
        <taxon>Eukaryota</taxon>
        <taxon>Metazoa</taxon>
        <taxon>Ecdysozoa</taxon>
        <taxon>Arthropoda</taxon>
        <taxon>Hexapoda</taxon>
        <taxon>Insecta</taxon>
        <taxon>Pterygota</taxon>
        <taxon>Neoptera</taxon>
        <taxon>Paraneoptera</taxon>
        <taxon>Hemiptera</taxon>
        <taxon>Sternorrhyncha</taxon>
        <taxon>Aphidomorpha</taxon>
        <taxon>Aphidoidea</taxon>
        <taxon>Aphididae</taxon>
        <taxon>Sipha</taxon>
    </lineage>
</organism>
<sequence>MSRRVPVHEVIYDRPVAAAVPTGVYRPMTGDECVLTLSDVRLQDVQPPADYWHSCTLDGGGVPYERRPVIGEADCMVDRGLEAVLRGMTVGELREFCLGDGRGGRVSGRVQLSAVVKGRGACVGEANAKDDDQRKVDNALRYKDTGNRLYGQSRYVDAFHRYRAALQNVLFMRTVNTPSWNSLYCTVVNNMAACQLRLDNQEHVHRLCTKVLTVQPDNLKALVRRCHAAVELKLYKSAADDARQVLTREPHNSEAKRYLDEAERGIQVQEASYRDMVRKMFA</sequence>
<dbReference type="GeneID" id="112683474"/>
<keyword evidence="1" id="KW-1185">Reference proteome</keyword>
<evidence type="ECO:0000313" key="1">
    <source>
        <dbReference type="Proteomes" id="UP000694846"/>
    </source>
</evidence>
<accession>A0A8B8FIH8</accession>
<dbReference type="Gene3D" id="1.25.40.10">
    <property type="entry name" value="Tetratricopeptide repeat domain"/>
    <property type="match status" value="1"/>
</dbReference>
<dbReference type="SUPFAM" id="SSF48452">
    <property type="entry name" value="TPR-like"/>
    <property type="match status" value="1"/>
</dbReference>